<dbReference type="InterPro" id="IPR029016">
    <property type="entry name" value="GAF-like_dom_sf"/>
</dbReference>
<reference evidence="2" key="1">
    <citation type="submission" date="2021-05" db="EMBL/GenBank/DDBJ databases">
        <authorList>
            <person name="Pietrasiak N."/>
            <person name="Ward R."/>
            <person name="Stajich J.E."/>
            <person name="Kurbessoian T."/>
        </authorList>
    </citation>
    <scope>NUCLEOTIDE SEQUENCE</scope>
    <source>
        <strain evidence="2">CPER-KK1</strain>
    </source>
</reference>
<dbReference type="AlphaFoldDB" id="A0A951UAJ0"/>
<accession>A0A951UAJ0</accession>
<comment type="caution">
    <text evidence="2">The sequence shown here is derived from an EMBL/GenBank/DDBJ whole genome shotgun (WGS) entry which is preliminary data.</text>
</comment>
<evidence type="ECO:0000313" key="2">
    <source>
        <dbReference type="EMBL" id="MBW4545849.1"/>
    </source>
</evidence>
<reference evidence="2" key="2">
    <citation type="journal article" date="2022" name="Microbiol. Resour. Announc.">
        <title>Metagenome Sequencing to Explore Phylogenomics of Terrestrial Cyanobacteria.</title>
        <authorList>
            <person name="Ward R.D."/>
            <person name="Stajich J.E."/>
            <person name="Johansen J.R."/>
            <person name="Huntemann M."/>
            <person name="Clum A."/>
            <person name="Foster B."/>
            <person name="Foster B."/>
            <person name="Roux S."/>
            <person name="Palaniappan K."/>
            <person name="Varghese N."/>
            <person name="Mukherjee S."/>
            <person name="Reddy T.B.K."/>
            <person name="Daum C."/>
            <person name="Copeland A."/>
            <person name="Chen I.A."/>
            <person name="Ivanova N.N."/>
            <person name="Kyrpides N.C."/>
            <person name="Shapiro N."/>
            <person name="Eloe-Fadrosh E.A."/>
            <person name="Pietrasiak N."/>
        </authorList>
    </citation>
    <scope>NUCLEOTIDE SEQUENCE</scope>
    <source>
        <strain evidence="2">CPER-KK1</strain>
    </source>
</reference>
<proteinExistence type="predicted"/>
<evidence type="ECO:0000313" key="3">
    <source>
        <dbReference type="Proteomes" id="UP000753908"/>
    </source>
</evidence>
<evidence type="ECO:0000259" key="1">
    <source>
        <dbReference type="Pfam" id="PF01590"/>
    </source>
</evidence>
<dbReference type="Pfam" id="PF01590">
    <property type="entry name" value="GAF"/>
    <property type="match status" value="1"/>
</dbReference>
<protein>
    <submittedName>
        <fullName evidence="2">GAF domain-containing protein</fullName>
    </submittedName>
</protein>
<organism evidence="2 3">
    <name type="scientific">Symplocastrum torsivum CPER-KK1</name>
    <dbReference type="NCBI Taxonomy" id="450513"/>
    <lineage>
        <taxon>Bacteria</taxon>
        <taxon>Bacillati</taxon>
        <taxon>Cyanobacteriota</taxon>
        <taxon>Cyanophyceae</taxon>
        <taxon>Oscillatoriophycideae</taxon>
        <taxon>Oscillatoriales</taxon>
        <taxon>Microcoleaceae</taxon>
        <taxon>Symplocastrum</taxon>
    </lineage>
</organism>
<feature type="domain" description="GAF" evidence="1">
    <location>
        <begin position="20"/>
        <end position="153"/>
    </location>
</feature>
<sequence length="177" mass="19844">MADQALPPVLEKILATASEPDAVFAEILPALGDLLQCHRCFLYLRNPQTKMGKIAYCWLRSDQYPDVTDADWKEEPESLPQEDPLFAAALRAEDSIFVEDVETASPEVVNVDFERENFGHRALIHAHLCQDGQLWAILQPCMFGQPRVWTDLDHSVIAQLEPKLAPMAVAYVKEAGV</sequence>
<gene>
    <name evidence="2" type="ORF">KME25_15590</name>
</gene>
<dbReference type="Gene3D" id="3.30.450.40">
    <property type="match status" value="1"/>
</dbReference>
<name>A0A951UAJ0_9CYAN</name>
<dbReference type="InterPro" id="IPR003018">
    <property type="entry name" value="GAF"/>
</dbReference>
<dbReference type="EMBL" id="JAHHIF010000018">
    <property type="protein sequence ID" value="MBW4545849.1"/>
    <property type="molecule type" value="Genomic_DNA"/>
</dbReference>
<dbReference type="SUPFAM" id="SSF55781">
    <property type="entry name" value="GAF domain-like"/>
    <property type="match status" value="1"/>
</dbReference>
<dbReference type="Proteomes" id="UP000753908">
    <property type="component" value="Unassembled WGS sequence"/>
</dbReference>